<reference evidence="1 2" key="1">
    <citation type="submission" date="2019-02" db="EMBL/GenBank/DDBJ databases">
        <title>Deep-cultivation of Planctomycetes and their phenomic and genomic characterization uncovers novel biology.</title>
        <authorList>
            <person name="Wiegand S."/>
            <person name="Jogler M."/>
            <person name="Boedeker C."/>
            <person name="Pinto D."/>
            <person name="Vollmers J."/>
            <person name="Rivas-Marin E."/>
            <person name="Kohn T."/>
            <person name="Peeters S.H."/>
            <person name="Heuer A."/>
            <person name="Rast P."/>
            <person name="Oberbeckmann S."/>
            <person name="Bunk B."/>
            <person name="Jeske O."/>
            <person name="Meyerdierks A."/>
            <person name="Storesund J.E."/>
            <person name="Kallscheuer N."/>
            <person name="Luecker S."/>
            <person name="Lage O.M."/>
            <person name="Pohl T."/>
            <person name="Merkel B.J."/>
            <person name="Hornburger P."/>
            <person name="Mueller R.-W."/>
            <person name="Bruemmer F."/>
            <person name="Labrenz M."/>
            <person name="Spormann A.M."/>
            <person name="Op den Camp H."/>
            <person name="Overmann J."/>
            <person name="Amann R."/>
            <person name="Jetten M.S.M."/>
            <person name="Mascher T."/>
            <person name="Medema M.H."/>
            <person name="Devos D.P."/>
            <person name="Kaster A.-K."/>
            <person name="Ovreas L."/>
            <person name="Rohde M."/>
            <person name="Galperin M.Y."/>
            <person name="Jogler C."/>
        </authorList>
    </citation>
    <scope>NUCLEOTIDE SEQUENCE [LARGE SCALE GENOMIC DNA]</scope>
    <source>
        <strain evidence="1 2">Poly24</strain>
    </source>
</reference>
<proteinExistence type="predicted"/>
<organism evidence="1 2">
    <name type="scientific">Rosistilla carotiformis</name>
    <dbReference type="NCBI Taxonomy" id="2528017"/>
    <lineage>
        <taxon>Bacteria</taxon>
        <taxon>Pseudomonadati</taxon>
        <taxon>Planctomycetota</taxon>
        <taxon>Planctomycetia</taxon>
        <taxon>Pirellulales</taxon>
        <taxon>Pirellulaceae</taxon>
        <taxon>Rosistilla</taxon>
    </lineage>
</organism>
<keyword evidence="2" id="KW-1185">Reference proteome</keyword>
<protein>
    <recommendedName>
        <fullName evidence="3">Nucleotide-diphospho-sugar transferase</fullName>
    </recommendedName>
</protein>
<sequence>MVIDKIITLANERVRLQLNVLIRSLRNVGCDLPVWVIPYDDRTTFQLPEGCQWWANEELYQWIGRHGLSGNHRQFQTLTTSNFQYADVDIVFLADPRGVLESHTGLVTADTEWSKPFNVAVEHSKALYAKESSTWMLQRFNAGQFALDRKLYESTELIETAESENCAATCIGSKQHAQPGVNLLVHQKGVKTTNLTLAPHNLQSTWAGDYPGEYDSIWGRRGQPYLIHYAGESIPYRDLPINRLFKEYLSSSERVEWEVQCEDKLEMLKRKYSPPPIHKRILHRLRPIWNRLLFQANRNT</sequence>
<dbReference type="InterPro" id="IPR029044">
    <property type="entry name" value="Nucleotide-diphossugar_trans"/>
</dbReference>
<dbReference type="OrthoDB" id="792711at2"/>
<dbReference type="AlphaFoldDB" id="A0A518JLE1"/>
<evidence type="ECO:0000313" key="1">
    <source>
        <dbReference type="EMBL" id="QDV66366.1"/>
    </source>
</evidence>
<gene>
    <name evidence="1" type="ORF">Poly24_00500</name>
</gene>
<dbReference type="KEGG" id="rcf:Poly24_00500"/>
<dbReference type="EMBL" id="CP036348">
    <property type="protein sequence ID" value="QDV66366.1"/>
    <property type="molecule type" value="Genomic_DNA"/>
</dbReference>
<accession>A0A518JLE1</accession>
<evidence type="ECO:0008006" key="3">
    <source>
        <dbReference type="Google" id="ProtNLM"/>
    </source>
</evidence>
<dbReference type="RefSeq" id="WP_145088812.1">
    <property type="nucleotide sequence ID" value="NZ_CP036348.1"/>
</dbReference>
<dbReference type="SUPFAM" id="SSF53448">
    <property type="entry name" value="Nucleotide-diphospho-sugar transferases"/>
    <property type="match status" value="1"/>
</dbReference>
<evidence type="ECO:0000313" key="2">
    <source>
        <dbReference type="Proteomes" id="UP000315082"/>
    </source>
</evidence>
<name>A0A518JLE1_9BACT</name>
<dbReference type="Proteomes" id="UP000315082">
    <property type="component" value="Chromosome"/>
</dbReference>